<evidence type="ECO:0000313" key="4">
    <source>
        <dbReference type="Proteomes" id="UP000231134"/>
    </source>
</evidence>
<dbReference type="PANTHER" id="PTHR33795">
    <property type="entry name" value="INSERTION ELEMENT IS150 PROTEIN INSJ"/>
    <property type="match status" value="1"/>
</dbReference>
<feature type="domain" description="Insertion element IS150 protein InsJ-like helix-turn-helix" evidence="2">
    <location>
        <begin position="65"/>
        <end position="108"/>
    </location>
</feature>
<accession>A0A2M9A8A5</accession>
<organism evidence="3 4">
    <name type="scientific">Hallerella succinigenes</name>
    <dbReference type="NCBI Taxonomy" id="1896222"/>
    <lineage>
        <taxon>Bacteria</taxon>
        <taxon>Pseudomonadati</taxon>
        <taxon>Fibrobacterota</taxon>
        <taxon>Fibrobacteria</taxon>
        <taxon>Fibrobacterales</taxon>
        <taxon>Fibrobacteraceae</taxon>
        <taxon>Hallerella</taxon>
    </lineage>
</organism>
<keyword evidence="4" id="KW-1185">Reference proteome</keyword>
<dbReference type="InterPro" id="IPR055247">
    <property type="entry name" value="InsJ-like_HTH"/>
</dbReference>
<dbReference type="Gene3D" id="1.10.10.10">
    <property type="entry name" value="Winged helix-like DNA-binding domain superfamily/Winged helix DNA-binding domain"/>
    <property type="match status" value="1"/>
</dbReference>
<dbReference type="GO" id="GO:0043565">
    <property type="term" value="F:sequence-specific DNA binding"/>
    <property type="evidence" value="ECO:0007669"/>
    <property type="project" value="InterPro"/>
</dbReference>
<comment type="caution">
    <text evidence="3">The sequence shown here is derived from an EMBL/GenBank/DDBJ whole genome shotgun (WGS) entry which is preliminary data.</text>
</comment>
<dbReference type="PANTHER" id="PTHR33795:SF1">
    <property type="entry name" value="INSERTION ELEMENT IS150 PROTEIN INSJ"/>
    <property type="match status" value="1"/>
</dbReference>
<proteinExistence type="inferred from homology"/>
<dbReference type="InterPro" id="IPR052057">
    <property type="entry name" value="IS150/IS1296_orfA-like"/>
</dbReference>
<reference evidence="3 4" key="1">
    <citation type="submission" date="2017-11" db="EMBL/GenBank/DDBJ databases">
        <title>Animal gut microbial communities from fecal samples from Wisconsin, USA.</title>
        <authorList>
            <person name="Neumann A."/>
        </authorList>
    </citation>
    <scope>NUCLEOTIDE SEQUENCE [LARGE SCALE GENOMIC DNA]</scope>
    <source>
        <strain evidence="3 4">UWS3</strain>
    </source>
</reference>
<sequence length="111" mass="12999">MYQKHTKEEWAKAYELHKDGYDSPSISRLTGLELSEIKRHIRLYRQTGCWQTERKTNVRSTPALRRTVIDAVVKKSLSYAEVIAKYSISFTSLSSWLRKYRHGGYEELLAS</sequence>
<dbReference type="Proteomes" id="UP000231134">
    <property type="component" value="Unassembled WGS sequence"/>
</dbReference>
<comment type="similarity">
    <text evidence="1">Belongs to the IS150/IS1296 orfA family.</text>
</comment>
<name>A0A2M9A8A5_9BACT</name>
<dbReference type="InterPro" id="IPR036388">
    <property type="entry name" value="WH-like_DNA-bd_sf"/>
</dbReference>
<evidence type="ECO:0000259" key="2">
    <source>
        <dbReference type="Pfam" id="PF13518"/>
    </source>
</evidence>
<evidence type="ECO:0000256" key="1">
    <source>
        <dbReference type="ARBA" id="ARBA00038232"/>
    </source>
</evidence>
<evidence type="ECO:0000313" key="3">
    <source>
        <dbReference type="EMBL" id="PJJ41950.1"/>
    </source>
</evidence>
<gene>
    <name evidence="3" type="ORF">BGX16_1960</name>
</gene>
<dbReference type="OrthoDB" id="9813628at2"/>
<dbReference type="RefSeq" id="WP_100425851.1">
    <property type="nucleotide sequence ID" value="NZ_PGEX01000001.1"/>
</dbReference>
<dbReference type="Pfam" id="PF13518">
    <property type="entry name" value="HTH_28"/>
    <property type="match status" value="1"/>
</dbReference>
<protein>
    <submittedName>
        <fullName evidence="3">Helix-turn-helix protein</fullName>
    </submittedName>
</protein>
<dbReference type="InterPro" id="IPR010921">
    <property type="entry name" value="Trp_repressor/repl_initiator"/>
</dbReference>
<dbReference type="AlphaFoldDB" id="A0A2M9A8A5"/>
<dbReference type="SUPFAM" id="SSF48295">
    <property type="entry name" value="TrpR-like"/>
    <property type="match status" value="1"/>
</dbReference>
<dbReference type="EMBL" id="PGEX01000001">
    <property type="protein sequence ID" value="PJJ41950.1"/>
    <property type="molecule type" value="Genomic_DNA"/>
</dbReference>